<evidence type="ECO:0000313" key="10">
    <source>
        <dbReference type="Proteomes" id="UP000828924"/>
    </source>
</evidence>
<dbReference type="InterPro" id="IPR016286">
    <property type="entry name" value="FUC_metazoa-typ"/>
</dbReference>
<dbReference type="Pfam" id="PF01120">
    <property type="entry name" value="Alpha_L_fucos"/>
    <property type="match status" value="1"/>
</dbReference>
<comment type="function">
    <text evidence="1">Alpha-L-fucosidase is responsible for hydrolyzing the alpha-1,6-linked fucose joined to the reducing-end N-acetylglucosamine of the carbohydrate moieties of glycoproteins.</text>
</comment>
<dbReference type="PANTHER" id="PTHR10030:SF37">
    <property type="entry name" value="ALPHA-L-FUCOSIDASE-RELATED"/>
    <property type="match status" value="1"/>
</dbReference>
<evidence type="ECO:0000256" key="4">
    <source>
        <dbReference type="ARBA" id="ARBA00022729"/>
    </source>
</evidence>
<gene>
    <name evidence="9" type="ORF">J4032_18555</name>
</gene>
<dbReference type="Proteomes" id="UP000828924">
    <property type="component" value="Chromosome"/>
</dbReference>
<sequence length="414" mass="45273">MTTQSWFAEAKLGIFVHWGISSVRGIALSRSAGSGELSYQEYMEQLHGFTAAQYSADAWADVFTRAGARYAVMTAKQHDGVALWDTATTELSVVRATPAGRDLVRPFTRALRRHGLRVGLYLSCDGYGHRPDSAPGRLRRRPPADASTSVPQRHDSGQQGWEARQRLTHQRQIQELVDSCEPDLLWFDGAAGNGQGPWTAEELARLSPALGPETVVIGCTGGDGDYATPELGIPIVPPDGPWELCYPLGDAHGHQSGAGYPSVRELIHVFADTIAGGGNLLLKTSPREDGTIPPEHVDRLKGLGRWIRRNHDAVYSTTGLPYGYFEGPSTLSQDRRTLFLICTRAPDHLIELRGLRNTVRRISVLSTGEEVPYHVVDGLPDWNIPRVIRIKPPATCGVLALELDGELELHQATG</sequence>
<dbReference type="EC" id="3.2.1.51" evidence="3"/>
<dbReference type="PRINTS" id="PR00741">
    <property type="entry name" value="GLHYDRLASE29"/>
</dbReference>
<dbReference type="PIRSF" id="PIRSF001092">
    <property type="entry name" value="Alpha-L-fucosidase"/>
    <property type="match status" value="1"/>
</dbReference>
<evidence type="ECO:0000256" key="1">
    <source>
        <dbReference type="ARBA" id="ARBA00004071"/>
    </source>
</evidence>
<dbReference type="Gene3D" id="3.20.20.80">
    <property type="entry name" value="Glycosidases"/>
    <property type="match status" value="1"/>
</dbReference>
<evidence type="ECO:0000256" key="5">
    <source>
        <dbReference type="ARBA" id="ARBA00022801"/>
    </source>
</evidence>
<dbReference type="PANTHER" id="PTHR10030">
    <property type="entry name" value="ALPHA-L-FUCOSIDASE"/>
    <property type="match status" value="1"/>
</dbReference>
<dbReference type="InterPro" id="IPR000933">
    <property type="entry name" value="Glyco_hydro_29"/>
</dbReference>
<organism evidence="9 10">
    <name type="scientific">Streptomyces formicae</name>
    <dbReference type="NCBI Taxonomy" id="1616117"/>
    <lineage>
        <taxon>Bacteria</taxon>
        <taxon>Bacillati</taxon>
        <taxon>Actinomycetota</taxon>
        <taxon>Actinomycetes</taxon>
        <taxon>Kitasatosporales</taxon>
        <taxon>Streptomycetaceae</taxon>
        <taxon>Streptomyces</taxon>
    </lineage>
</organism>
<dbReference type="InterPro" id="IPR057739">
    <property type="entry name" value="Glyco_hydro_29_N"/>
</dbReference>
<name>A0ABY3WNR6_9ACTN</name>
<dbReference type="SMART" id="SM00812">
    <property type="entry name" value="Alpha_L_fucos"/>
    <property type="match status" value="1"/>
</dbReference>
<evidence type="ECO:0000256" key="2">
    <source>
        <dbReference type="ARBA" id="ARBA00007951"/>
    </source>
</evidence>
<comment type="similarity">
    <text evidence="2">Belongs to the glycosyl hydrolase 29 family.</text>
</comment>
<proteinExistence type="inferred from homology"/>
<dbReference type="InterPro" id="IPR017853">
    <property type="entry name" value="GH"/>
</dbReference>
<evidence type="ECO:0000256" key="3">
    <source>
        <dbReference type="ARBA" id="ARBA00012662"/>
    </source>
</evidence>
<dbReference type="SUPFAM" id="SSF51445">
    <property type="entry name" value="(Trans)glycosidases"/>
    <property type="match status" value="1"/>
</dbReference>
<feature type="domain" description="Glycoside hydrolase family 29 N-terminal" evidence="8">
    <location>
        <begin position="3"/>
        <end position="310"/>
    </location>
</feature>
<protein>
    <recommendedName>
        <fullName evidence="3">alpha-L-fucosidase</fullName>
        <ecNumber evidence="3">3.2.1.51</ecNumber>
    </recommendedName>
</protein>
<reference evidence="9 10" key="1">
    <citation type="submission" date="2021-03" db="EMBL/GenBank/DDBJ databases">
        <title>Complete genome of Streptomyces formicae strain 1H-GS9 (DSM 100524).</title>
        <authorList>
            <person name="Atanasov K.E."/>
            <person name="Altabella T."/>
            <person name="Ferrer A."/>
        </authorList>
    </citation>
    <scope>NUCLEOTIDE SEQUENCE [LARGE SCALE GENOMIC DNA]</scope>
    <source>
        <strain evidence="9 10">1H-GS9</strain>
    </source>
</reference>
<evidence type="ECO:0000256" key="7">
    <source>
        <dbReference type="SAM" id="MobiDB-lite"/>
    </source>
</evidence>
<evidence type="ECO:0000259" key="8">
    <source>
        <dbReference type="Pfam" id="PF01120"/>
    </source>
</evidence>
<feature type="region of interest" description="Disordered" evidence="7">
    <location>
        <begin position="131"/>
        <end position="164"/>
    </location>
</feature>
<keyword evidence="6" id="KW-0326">Glycosidase</keyword>
<keyword evidence="10" id="KW-1185">Reference proteome</keyword>
<dbReference type="EMBL" id="CP071872">
    <property type="protein sequence ID" value="UNM13226.1"/>
    <property type="molecule type" value="Genomic_DNA"/>
</dbReference>
<accession>A0ABY3WNR6</accession>
<keyword evidence="5" id="KW-0378">Hydrolase</keyword>
<keyword evidence="4" id="KW-0732">Signal</keyword>
<evidence type="ECO:0000313" key="9">
    <source>
        <dbReference type="EMBL" id="UNM13226.1"/>
    </source>
</evidence>
<evidence type="ECO:0000256" key="6">
    <source>
        <dbReference type="ARBA" id="ARBA00023295"/>
    </source>
</evidence>